<keyword evidence="3 6" id="KW-1133">Transmembrane helix</keyword>
<comment type="subcellular location">
    <subcellularLocation>
        <location evidence="1">Cell membrane</location>
        <topology evidence="1">Multi-pass membrane protein</topology>
    </subcellularLocation>
</comment>
<dbReference type="SUPFAM" id="SSF144083">
    <property type="entry name" value="Magnesium transport protein CorA, transmembrane region"/>
    <property type="match status" value="1"/>
</dbReference>
<dbReference type="Proteomes" id="UP000521872">
    <property type="component" value="Unassembled WGS sequence"/>
</dbReference>
<dbReference type="PANTHER" id="PTHR46494:SF1">
    <property type="entry name" value="CORA FAMILY METAL ION TRANSPORTER (EUROFUNG)"/>
    <property type="match status" value="1"/>
</dbReference>
<dbReference type="Pfam" id="PF01544">
    <property type="entry name" value="CorA"/>
    <property type="match status" value="1"/>
</dbReference>
<dbReference type="InterPro" id="IPR002523">
    <property type="entry name" value="MgTranspt_CorA/ZnTranspt_ZntB"/>
</dbReference>
<sequence>MLHPRPYRSTPRYSLHSKRIDPPSHRHAAPSAPWPWIDIGDDVDPVELESNSPTVPTPCNHDPCQACWRDYPKSLYPNWTPRQVKKSNIALAKKTHRKCTIYQLDVDNQGLFKVPPQGAIVSQPNNPDDTWNVLVKMTIPNDVRVRILFVEEMSGPVLQMLGAKYNIEPFFFSSSLNWIPSRYQEGEFSGQGDHVTICLPFLRSTPAKTPLWNPSNNQQDLELINTQAPLNIEGRVLLPDLLSLHLIRGTAHGSTIISYHADKSFDTTSAEYLHKRVRFAGKSVYWQNIFRKSTDPTLLLLTFIWHTVYAWDEALEHLYAHVCALEGRAILEQEMRLTQDLHVLRAHLYHYSSLLNDLRKSVEFVRGTKNPSSQYSEESGIMHRESSRLITEIDRLERGMATQDQRLKNAMNLVFSSVNINDSKLTARDSAGESGVSLEIVPHIHLLFLAMKQIAYLTMIFLPSSFVAAVFGMNVTEIVPDTLGTLAHYFAAAIPLTFATIWIIIAFHSRHTFPQYSFWKRLYWPYFLILRLFGKERSNPDFYSMV</sequence>
<dbReference type="GO" id="GO:0005886">
    <property type="term" value="C:plasma membrane"/>
    <property type="evidence" value="ECO:0007669"/>
    <property type="project" value="UniProtKB-SubCell"/>
</dbReference>
<evidence type="ECO:0000313" key="7">
    <source>
        <dbReference type="EMBL" id="KAF4612869.1"/>
    </source>
</evidence>
<dbReference type="PANTHER" id="PTHR46494">
    <property type="entry name" value="CORA FAMILY METAL ION TRANSPORTER (EUROFUNG)"/>
    <property type="match status" value="1"/>
</dbReference>
<evidence type="ECO:0000256" key="4">
    <source>
        <dbReference type="ARBA" id="ARBA00023136"/>
    </source>
</evidence>
<evidence type="ECO:0000256" key="2">
    <source>
        <dbReference type="ARBA" id="ARBA00022692"/>
    </source>
</evidence>
<evidence type="ECO:0000256" key="3">
    <source>
        <dbReference type="ARBA" id="ARBA00022989"/>
    </source>
</evidence>
<organism evidence="7 8">
    <name type="scientific">Agrocybe pediades</name>
    <dbReference type="NCBI Taxonomy" id="84607"/>
    <lineage>
        <taxon>Eukaryota</taxon>
        <taxon>Fungi</taxon>
        <taxon>Dikarya</taxon>
        <taxon>Basidiomycota</taxon>
        <taxon>Agaricomycotina</taxon>
        <taxon>Agaricomycetes</taxon>
        <taxon>Agaricomycetidae</taxon>
        <taxon>Agaricales</taxon>
        <taxon>Agaricineae</taxon>
        <taxon>Strophariaceae</taxon>
        <taxon>Agrocybe</taxon>
    </lineage>
</organism>
<evidence type="ECO:0000313" key="8">
    <source>
        <dbReference type="Proteomes" id="UP000521872"/>
    </source>
</evidence>
<keyword evidence="8" id="KW-1185">Reference proteome</keyword>
<feature type="region of interest" description="Disordered" evidence="5">
    <location>
        <begin position="1"/>
        <end position="33"/>
    </location>
</feature>
<keyword evidence="4 6" id="KW-0472">Membrane</keyword>
<keyword evidence="2 6" id="KW-0812">Transmembrane</keyword>
<dbReference type="EMBL" id="JAACJL010000046">
    <property type="protein sequence ID" value="KAF4612869.1"/>
    <property type="molecule type" value="Genomic_DNA"/>
</dbReference>
<protein>
    <submittedName>
        <fullName evidence="7">Uncharacterized protein</fullName>
    </submittedName>
</protein>
<feature type="transmembrane region" description="Helical" evidence="6">
    <location>
        <begin position="486"/>
        <end position="507"/>
    </location>
</feature>
<comment type="caution">
    <text evidence="7">The sequence shown here is derived from an EMBL/GenBank/DDBJ whole genome shotgun (WGS) entry which is preliminary data.</text>
</comment>
<dbReference type="AlphaFoldDB" id="A0A8H4VM37"/>
<dbReference type="GO" id="GO:0000287">
    <property type="term" value="F:magnesium ion binding"/>
    <property type="evidence" value="ECO:0007669"/>
    <property type="project" value="TreeGrafter"/>
</dbReference>
<reference evidence="7 8" key="1">
    <citation type="submission" date="2019-12" db="EMBL/GenBank/DDBJ databases">
        <authorList>
            <person name="Floudas D."/>
            <person name="Bentzer J."/>
            <person name="Ahren D."/>
            <person name="Johansson T."/>
            <person name="Persson P."/>
            <person name="Tunlid A."/>
        </authorList>
    </citation>
    <scope>NUCLEOTIDE SEQUENCE [LARGE SCALE GENOMIC DNA]</scope>
    <source>
        <strain evidence="7 8">CBS 102.39</strain>
    </source>
</reference>
<accession>A0A8H4VM37</accession>
<feature type="transmembrane region" description="Helical" evidence="6">
    <location>
        <begin position="454"/>
        <end position="474"/>
    </location>
</feature>
<name>A0A8H4VM37_9AGAR</name>
<gene>
    <name evidence="7" type="ORF">D9613_011170</name>
</gene>
<evidence type="ECO:0000256" key="6">
    <source>
        <dbReference type="SAM" id="Phobius"/>
    </source>
</evidence>
<dbReference type="Gene3D" id="1.20.58.340">
    <property type="entry name" value="Magnesium transport protein CorA, transmembrane region"/>
    <property type="match status" value="1"/>
</dbReference>
<proteinExistence type="predicted"/>
<dbReference type="GO" id="GO:0050897">
    <property type="term" value="F:cobalt ion binding"/>
    <property type="evidence" value="ECO:0007669"/>
    <property type="project" value="TreeGrafter"/>
</dbReference>
<evidence type="ECO:0000256" key="1">
    <source>
        <dbReference type="ARBA" id="ARBA00004651"/>
    </source>
</evidence>
<dbReference type="GO" id="GO:0015095">
    <property type="term" value="F:magnesium ion transmembrane transporter activity"/>
    <property type="evidence" value="ECO:0007669"/>
    <property type="project" value="TreeGrafter"/>
</dbReference>
<dbReference type="GO" id="GO:0015087">
    <property type="term" value="F:cobalt ion transmembrane transporter activity"/>
    <property type="evidence" value="ECO:0007669"/>
    <property type="project" value="TreeGrafter"/>
</dbReference>
<dbReference type="InterPro" id="IPR045863">
    <property type="entry name" value="CorA_TM1_TM2"/>
</dbReference>
<evidence type="ECO:0000256" key="5">
    <source>
        <dbReference type="SAM" id="MobiDB-lite"/>
    </source>
</evidence>